<proteinExistence type="predicted"/>
<dbReference type="HOGENOM" id="CLU_027219_3_2_1"/>
<dbReference type="AlphaFoldDB" id="K3VP35"/>
<protein>
    <recommendedName>
        <fullName evidence="1">PD-(D/E)XK nuclease-like domain-containing protein</fullName>
    </recommendedName>
</protein>
<dbReference type="OrthoDB" id="4161186at2759"/>
<evidence type="ECO:0000259" key="1">
    <source>
        <dbReference type="Pfam" id="PF20516"/>
    </source>
</evidence>
<feature type="domain" description="PD-(D/E)XK nuclease-like" evidence="1">
    <location>
        <begin position="16"/>
        <end position="144"/>
    </location>
</feature>
<dbReference type="Proteomes" id="UP000007978">
    <property type="component" value="Chromosome 3"/>
</dbReference>
<dbReference type="RefSeq" id="XP_009254241.1">
    <property type="nucleotide sequence ID" value="XM_009255966.1"/>
</dbReference>
<dbReference type="GeneID" id="20361466"/>
<evidence type="ECO:0000313" key="3">
    <source>
        <dbReference type="Proteomes" id="UP000007978"/>
    </source>
</evidence>
<dbReference type="InterPro" id="IPR046797">
    <property type="entry name" value="PDDEXK_12"/>
</dbReference>
<dbReference type="Pfam" id="PF20516">
    <property type="entry name" value="PDDEXK_12"/>
    <property type="match status" value="1"/>
</dbReference>
<dbReference type="EMBL" id="AFNW01000064">
    <property type="protein sequence ID" value="EKJ76972.1"/>
    <property type="molecule type" value="Genomic_DNA"/>
</dbReference>
<evidence type="ECO:0000313" key="2">
    <source>
        <dbReference type="EMBL" id="EKJ76972.1"/>
    </source>
</evidence>
<comment type="caution">
    <text evidence="2">The sequence shown here is derived from an EMBL/GenBank/DDBJ whole genome shotgun (WGS) entry which is preliminary data.</text>
</comment>
<organism evidence="2 3">
    <name type="scientific">Fusarium pseudograminearum (strain CS3096)</name>
    <name type="common">Wheat and barley crown-rot fungus</name>
    <dbReference type="NCBI Taxonomy" id="1028729"/>
    <lineage>
        <taxon>Eukaryota</taxon>
        <taxon>Fungi</taxon>
        <taxon>Dikarya</taxon>
        <taxon>Ascomycota</taxon>
        <taxon>Pezizomycotina</taxon>
        <taxon>Sordariomycetes</taxon>
        <taxon>Hypocreomycetidae</taxon>
        <taxon>Hypocreales</taxon>
        <taxon>Nectriaceae</taxon>
        <taxon>Fusarium</taxon>
    </lineage>
</organism>
<dbReference type="KEGG" id="fpu:FPSE_02847"/>
<sequence>MYMVPSETRDPFGHNALLKLRDEQGSVNFTSFKPTSQYPVGLSIKCKELHGEDPVSAEVHLAAWQAAQWQSFYQMAGDDVKRLEFLPGIIIEGHDWKFVATTWENGKTTLLSSLHLGSTATGVGVYRIMATIKVLSKWVMYYFWPWYREFCLGLQPLEKSSQIAPQQDDEGSSSP</sequence>
<name>K3VP35_FUSPC</name>
<gene>
    <name evidence="2" type="ORF">FPSE_02847</name>
</gene>
<accession>K3VP35</accession>
<keyword evidence="3" id="KW-1185">Reference proteome</keyword>
<reference evidence="2 3" key="1">
    <citation type="journal article" date="2012" name="PLoS Pathog.">
        <title>Comparative pathogenomics reveals horizontally acquired novel virulence genes in fungi infecting cereal hosts.</title>
        <authorList>
            <person name="Gardiner D.M."/>
            <person name="McDonald M.C."/>
            <person name="Covarelli L."/>
            <person name="Solomon P.S."/>
            <person name="Rusu A.G."/>
            <person name="Marshall M."/>
            <person name="Kazan K."/>
            <person name="Chakraborty S."/>
            <person name="McDonald B.A."/>
            <person name="Manners J.M."/>
        </authorList>
    </citation>
    <scope>NUCLEOTIDE SEQUENCE [LARGE SCALE GENOMIC DNA]</scope>
    <source>
        <strain evidence="2 3">CS3096</strain>
    </source>
</reference>